<proteinExistence type="predicted"/>
<protein>
    <submittedName>
        <fullName evidence="3">Endonuclease VII</fullName>
    </submittedName>
</protein>
<evidence type="ECO:0000259" key="2">
    <source>
        <dbReference type="Pfam" id="PF14411"/>
    </source>
</evidence>
<reference evidence="3 4" key="1">
    <citation type="submission" date="2019-04" db="EMBL/GenBank/DDBJ databases">
        <title>Genome sequencing of Streptococcus rubneri DSM 26920(T).</title>
        <authorList>
            <person name="Kook J.-K."/>
            <person name="Park S.-N."/>
            <person name="Lim Y.K."/>
        </authorList>
    </citation>
    <scope>NUCLEOTIDE SEQUENCE [LARGE SCALE GENOMIC DNA]</scope>
    <source>
        <strain evidence="3 4">DSM 26920</strain>
    </source>
</reference>
<comment type="caution">
    <text evidence="3">The sequence shown here is derived from an EMBL/GenBank/DDBJ whole genome shotgun (WGS) entry which is preliminary data.</text>
</comment>
<keyword evidence="3" id="KW-0378">Hydrolase</keyword>
<dbReference type="AlphaFoldDB" id="A0A4Z1DTH3"/>
<dbReference type="Proteomes" id="UP000297986">
    <property type="component" value="Unassembled WGS sequence"/>
</dbReference>
<dbReference type="InterPro" id="IPR026834">
    <property type="entry name" value="LHH"/>
</dbReference>
<name>A0A4Z1DTH3_9STRE</name>
<dbReference type="OrthoDB" id="1074132at2"/>
<feature type="region of interest" description="Disordered" evidence="1">
    <location>
        <begin position="20"/>
        <end position="41"/>
    </location>
</feature>
<accession>A0A4Z1DTH3</accession>
<keyword evidence="4" id="KW-1185">Reference proteome</keyword>
<feature type="domain" description="LHH" evidence="2">
    <location>
        <begin position="123"/>
        <end position="197"/>
    </location>
</feature>
<organism evidence="3 4">
    <name type="scientific">Streptococcus rubneri</name>
    <dbReference type="NCBI Taxonomy" id="1234680"/>
    <lineage>
        <taxon>Bacteria</taxon>
        <taxon>Bacillati</taxon>
        <taxon>Bacillota</taxon>
        <taxon>Bacilli</taxon>
        <taxon>Lactobacillales</taxon>
        <taxon>Streptococcaceae</taxon>
        <taxon>Streptococcus</taxon>
    </lineage>
</organism>
<evidence type="ECO:0000313" key="4">
    <source>
        <dbReference type="Proteomes" id="UP000297986"/>
    </source>
</evidence>
<dbReference type="EMBL" id="SRRP01000001">
    <property type="protein sequence ID" value="TGN91932.1"/>
    <property type="molecule type" value="Genomic_DNA"/>
</dbReference>
<sequence>METTRRIIVSIEKMSLSDLKEAVPKKDVSSSSFNPKQRLEVNNEASAKLNDIAHYEKTPLGQSDKQDLRSETGWSKNIVDNMRWKEEASVYKDSNLVEKDVNGRPCFQRTDIDYNAKDDLGKTNKERMLDGKAPLADGKPVELHHIGQRQDSPLAELTFNEHKSNYSNLHEVPPQSSQIDRGEFRKEKAEYWRMRGEEL</sequence>
<evidence type="ECO:0000313" key="3">
    <source>
        <dbReference type="EMBL" id="TGN91932.1"/>
    </source>
</evidence>
<evidence type="ECO:0000256" key="1">
    <source>
        <dbReference type="SAM" id="MobiDB-lite"/>
    </source>
</evidence>
<dbReference type="GO" id="GO:0004519">
    <property type="term" value="F:endonuclease activity"/>
    <property type="evidence" value="ECO:0007669"/>
    <property type="project" value="UniProtKB-KW"/>
</dbReference>
<gene>
    <name evidence="3" type="ORF">E5S68_02990</name>
</gene>
<dbReference type="Pfam" id="PF14411">
    <property type="entry name" value="LHH"/>
    <property type="match status" value="1"/>
</dbReference>
<keyword evidence="3" id="KW-0255">Endonuclease</keyword>
<keyword evidence="3" id="KW-0540">Nuclease</keyword>